<reference evidence="1 2" key="1">
    <citation type="submission" date="2019-02" db="EMBL/GenBank/DDBJ databases">
        <title>Deep-cultivation of Planctomycetes and their phenomic and genomic characterization uncovers novel biology.</title>
        <authorList>
            <person name="Wiegand S."/>
            <person name="Jogler M."/>
            <person name="Boedeker C."/>
            <person name="Pinto D."/>
            <person name="Vollmers J."/>
            <person name="Rivas-Marin E."/>
            <person name="Kohn T."/>
            <person name="Peeters S.H."/>
            <person name="Heuer A."/>
            <person name="Rast P."/>
            <person name="Oberbeckmann S."/>
            <person name="Bunk B."/>
            <person name="Jeske O."/>
            <person name="Meyerdierks A."/>
            <person name="Storesund J.E."/>
            <person name="Kallscheuer N."/>
            <person name="Luecker S."/>
            <person name="Lage O.M."/>
            <person name="Pohl T."/>
            <person name="Merkel B.J."/>
            <person name="Hornburger P."/>
            <person name="Mueller R.-W."/>
            <person name="Bruemmer F."/>
            <person name="Labrenz M."/>
            <person name="Spormann A.M."/>
            <person name="Op den Camp H."/>
            <person name="Overmann J."/>
            <person name="Amann R."/>
            <person name="Jetten M.S.M."/>
            <person name="Mascher T."/>
            <person name="Medema M.H."/>
            <person name="Devos D.P."/>
            <person name="Kaster A.-K."/>
            <person name="Ovreas L."/>
            <person name="Rohde M."/>
            <person name="Galperin M.Y."/>
            <person name="Jogler C."/>
        </authorList>
    </citation>
    <scope>NUCLEOTIDE SEQUENCE [LARGE SCALE GENOMIC DNA]</scope>
    <source>
        <strain evidence="1 2">KS4</strain>
    </source>
</reference>
<proteinExistence type="predicted"/>
<protein>
    <submittedName>
        <fullName evidence="1">Uncharacterized protein</fullName>
    </submittedName>
</protein>
<dbReference type="EMBL" id="CP036425">
    <property type="protein sequence ID" value="QDU35101.1"/>
    <property type="molecule type" value="Genomic_DNA"/>
</dbReference>
<organism evidence="1 2">
    <name type="scientific">Poriferisphaera corsica</name>
    <dbReference type="NCBI Taxonomy" id="2528020"/>
    <lineage>
        <taxon>Bacteria</taxon>
        <taxon>Pseudomonadati</taxon>
        <taxon>Planctomycetota</taxon>
        <taxon>Phycisphaerae</taxon>
        <taxon>Phycisphaerales</taxon>
        <taxon>Phycisphaeraceae</taxon>
        <taxon>Poriferisphaera</taxon>
    </lineage>
</organism>
<sequence>MRREEKTEQSRVVGMDCAQICGVVSALNGGFCAHKSGEYWRFAAGLCAQIFKIRYLPVVKMDQKW</sequence>
<gene>
    <name evidence="1" type="ORF">KS4_31800</name>
</gene>
<accession>A0A517YY05</accession>
<name>A0A517YY05_9BACT</name>
<keyword evidence="2" id="KW-1185">Reference proteome</keyword>
<evidence type="ECO:0000313" key="2">
    <source>
        <dbReference type="Proteomes" id="UP000317369"/>
    </source>
</evidence>
<dbReference type="AlphaFoldDB" id="A0A517YY05"/>
<dbReference type="Proteomes" id="UP000317369">
    <property type="component" value="Chromosome"/>
</dbReference>
<evidence type="ECO:0000313" key="1">
    <source>
        <dbReference type="EMBL" id="QDU35101.1"/>
    </source>
</evidence>
<dbReference type="KEGG" id="pcor:KS4_31800"/>